<keyword evidence="7" id="KW-0238">DNA-binding</keyword>
<dbReference type="GO" id="GO:0070860">
    <property type="term" value="C:RNA polymerase I core factor complex"/>
    <property type="evidence" value="ECO:0007669"/>
    <property type="project" value="InterPro"/>
</dbReference>
<accession>A0A843XC18</accession>
<keyword evidence="6" id="KW-0805">Transcription regulation</keyword>
<sequence length="162" mass="18507">MKEGDDSRKIPEVEALVGKSLDTCDPKDSGCGDAHPDEMLKACESSSKCTKDTPHDEHVGGSSILKNVALERMKLNMEENGFEYLPPRTRRRSNDYLHYRRKKIDGKLHFLAHTDYYIILRACAKLAQVDARIMHLGVLKLERRLGWLEQRIGDSLMMLLHS</sequence>
<evidence type="ECO:0000256" key="3">
    <source>
        <dbReference type="ARBA" id="ARBA00022723"/>
    </source>
</evidence>
<dbReference type="GO" id="GO:0042790">
    <property type="term" value="P:nucleolar large rRNA transcription by RNA polymerase I"/>
    <property type="evidence" value="ECO:0007669"/>
    <property type="project" value="TreeGrafter"/>
</dbReference>
<dbReference type="InterPro" id="IPR033599">
    <property type="entry name" value="TAF1B/Rrn7"/>
</dbReference>
<dbReference type="AlphaFoldDB" id="A0A843XC18"/>
<gene>
    <name evidence="10" type="ORF">Taro_049827</name>
</gene>
<evidence type="ECO:0000256" key="1">
    <source>
        <dbReference type="ARBA" id="ARBA00004604"/>
    </source>
</evidence>
<keyword evidence="5" id="KW-0862">Zinc</keyword>
<keyword evidence="4" id="KW-0863">Zinc-finger</keyword>
<dbReference type="PANTHER" id="PTHR31576:SF2">
    <property type="entry name" value="TATA BOX-BINDING PROTEIN-ASSOCIATED FACTOR RNA POLYMERASE I SUBUNIT B"/>
    <property type="match status" value="1"/>
</dbReference>
<dbReference type="PANTHER" id="PTHR31576">
    <property type="entry name" value="TATA BOX-BINDING PROTEIN-ASSOCIATED FACTOR RNA POLYMERASE I SUBUNIT B"/>
    <property type="match status" value="1"/>
</dbReference>
<evidence type="ECO:0000256" key="4">
    <source>
        <dbReference type="ARBA" id="ARBA00022771"/>
    </source>
</evidence>
<evidence type="ECO:0000256" key="7">
    <source>
        <dbReference type="ARBA" id="ARBA00023125"/>
    </source>
</evidence>
<keyword evidence="11" id="KW-1185">Reference proteome</keyword>
<evidence type="ECO:0000313" key="11">
    <source>
        <dbReference type="Proteomes" id="UP000652761"/>
    </source>
</evidence>
<keyword evidence="3" id="KW-0479">Metal-binding</keyword>
<organism evidence="10 11">
    <name type="scientific">Colocasia esculenta</name>
    <name type="common">Wild taro</name>
    <name type="synonym">Arum esculentum</name>
    <dbReference type="NCBI Taxonomy" id="4460"/>
    <lineage>
        <taxon>Eukaryota</taxon>
        <taxon>Viridiplantae</taxon>
        <taxon>Streptophyta</taxon>
        <taxon>Embryophyta</taxon>
        <taxon>Tracheophyta</taxon>
        <taxon>Spermatophyta</taxon>
        <taxon>Magnoliopsida</taxon>
        <taxon>Liliopsida</taxon>
        <taxon>Araceae</taxon>
        <taxon>Aroideae</taxon>
        <taxon>Colocasieae</taxon>
        <taxon>Colocasia</taxon>
    </lineage>
</organism>
<comment type="caution">
    <text evidence="10">The sequence shown here is derived from an EMBL/GenBank/DDBJ whole genome shotgun (WGS) entry which is preliminary data.</text>
</comment>
<evidence type="ECO:0000256" key="2">
    <source>
        <dbReference type="ARBA" id="ARBA00006899"/>
    </source>
</evidence>
<proteinExistence type="inferred from homology"/>
<evidence type="ECO:0000313" key="10">
    <source>
        <dbReference type="EMBL" id="MQM16866.1"/>
    </source>
</evidence>
<dbReference type="Proteomes" id="UP000652761">
    <property type="component" value="Unassembled WGS sequence"/>
</dbReference>
<evidence type="ECO:0000256" key="9">
    <source>
        <dbReference type="ARBA" id="ARBA00023242"/>
    </source>
</evidence>
<evidence type="ECO:0000256" key="8">
    <source>
        <dbReference type="ARBA" id="ARBA00023163"/>
    </source>
</evidence>
<reference evidence="10" key="1">
    <citation type="submission" date="2017-07" db="EMBL/GenBank/DDBJ databases">
        <title>Taro Niue Genome Assembly and Annotation.</title>
        <authorList>
            <person name="Atibalentja N."/>
            <person name="Keating K."/>
            <person name="Fields C.J."/>
        </authorList>
    </citation>
    <scope>NUCLEOTIDE SEQUENCE</scope>
    <source>
        <strain evidence="10">Niue_2</strain>
        <tissue evidence="10">Leaf</tissue>
    </source>
</reference>
<keyword evidence="8" id="KW-0804">Transcription</keyword>
<comment type="subcellular location">
    <subcellularLocation>
        <location evidence="1">Nucleus</location>
        <location evidence="1">Nucleolus</location>
    </subcellularLocation>
</comment>
<keyword evidence="9" id="KW-0539">Nucleus</keyword>
<evidence type="ECO:0000256" key="5">
    <source>
        <dbReference type="ARBA" id="ARBA00022833"/>
    </source>
</evidence>
<dbReference type="GO" id="GO:0001164">
    <property type="term" value="F:RNA polymerase I core promoter sequence-specific DNA binding"/>
    <property type="evidence" value="ECO:0007669"/>
    <property type="project" value="InterPro"/>
</dbReference>
<protein>
    <submittedName>
        <fullName evidence="10">Uncharacterized protein</fullName>
    </submittedName>
</protein>
<comment type="similarity">
    <text evidence="2">Belongs to the RRN7/TAF1B family.</text>
</comment>
<dbReference type="OrthoDB" id="10069252at2759"/>
<evidence type="ECO:0000256" key="6">
    <source>
        <dbReference type="ARBA" id="ARBA00023015"/>
    </source>
</evidence>
<dbReference type="GO" id="GO:0008270">
    <property type="term" value="F:zinc ion binding"/>
    <property type="evidence" value="ECO:0007669"/>
    <property type="project" value="UniProtKB-KW"/>
</dbReference>
<dbReference type="EMBL" id="NMUH01007215">
    <property type="protein sequence ID" value="MQM16866.1"/>
    <property type="molecule type" value="Genomic_DNA"/>
</dbReference>
<name>A0A843XC18_COLES</name>